<protein>
    <submittedName>
        <fullName evidence="1">Glyoxalase</fullName>
    </submittedName>
</protein>
<evidence type="ECO:0000313" key="2">
    <source>
        <dbReference type="Proteomes" id="UP000248627"/>
    </source>
</evidence>
<dbReference type="InterPro" id="IPR037523">
    <property type="entry name" value="VOC_core"/>
</dbReference>
<dbReference type="PROSITE" id="PS51819">
    <property type="entry name" value="VOC"/>
    <property type="match status" value="1"/>
</dbReference>
<dbReference type="InterPro" id="IPR029068">
    <property type="entry name" value="Glyas_Bleomycin-R_OHBP_Dase"/>
</dbReference>
<accession>A0A2W2E4S6</accession>
<dbReference type="Proteomes" id="UP000248627">
    <property type="component" value="Unassembled WGS sequence"/>
</dbReference>
<dbReference type="EMBL" id="POTX01000016">
    <property type="protein sequence ID" value="PZF99933.1"/>
    <property type="molecule type" value="Genomic_DNA"/>
</dbReference>
<proteinExistence type="predicted"/>
<sequence>MTPPTGLKLTQVNLDTPDPAALARFYRRLLGWEIEVEQPDDVILRNADGGVGLSFQRERAYVRPTWPAEPGRQQMSMHLEIGVEDLSAAVDHALACGATLADYQPQDDVRVCLDPDGHPFCLWLID</sequence>
<dbReference type="RefSeq" id="WP_111241905.1">
    <property type="nucleotide sequence ID" value="NZ_AP023358.1"/>
</dbReference>
<dbReference type="Pfam" id="PF18029">
    <property type="entry name" value="Glyoxalase_6"/>
    <property type="match status" value="1"/>
</dbReference>
<keyword evidence="2" id="KW-1185">Reference proteome</keyword>
<comment type="caution">
    <text evidence="1">The sequence shown here is derived from an EMBL/GenBank/DDBJ whole genome shotgun (WGS) entry which is preliminary data.</text>
</comment>
<dbReference type="SUPFAM" id="SSF54593">
    <property type="entry name" value="Glyoxalase/Bleomycin resistance protein/Dihydroxybiphenyl dioxygenase"/>
    <property type="match status" value="1"/>
</dbReference>
<dbReference type="Gene3D" id="3.10.180.10">
    <property type="entry name" value="2,3-Dihydroxybiphenyl 1,2-Dioxygenase, domain 1"/>
    <property type="match status" value="1"/>
</dbReference>
<reference evidence="1 2" key="1">
    <citation type="submission" date="2018-01" db="EMBL/GenBank/DDBJ databases">
        <title>Draft genome sequence of Jishengella endophytica.</title>
        <authorList>
            <person name="Sahin N."/>
            <person name="Ay H."/>
            <person name="Saygin H."/>
        </authorList>
    </citation>
    <scope>NUCLEOTIDE SEQUENCE [LARGE SCALE GENOMIC DNA]</scope>
    <source>
        <strain evidence="1 2">DSM 45430</strain>
    </source>
</reference>
<dbReference type="PANTHER" id="PTHR35908:SF1">
    <property type="entry name" value="CONSERVED PROTEIN"/>
    <property type="match status" value="1"/>
</dbReference>
<dbReference type="OrthoDB" id="4211373at2"/>
<dbReference type="InterPro" id="IPR041581">
    <property type="entry name" value="Glyoxalase_6"/>
</dbReference>
<dbReference type="PANTHER" id="PTHR35908">
    <property type="entry name" value="HYPOTHETICAL FUSION PROTEIN"/>
    <property type="match status" value="1"/>
</dbReference>
<dbReference type="AlphaFoldDB" id="A0A2W2E4S6"/>
<gene>
    <name evidence="1" type="ORF">C1I93_04205</name>
</gene>
<evidence type="ECO:0000313" key="1">
    <source>
        <dbReference type="EMBL" id="PZF99933.1"/>
    </source>
</evidence>
<organism evidence="1 2">
    <name type="scientific">Micromonospora endophytica</name>
    <dbReference type="NCBI Taxonomy" id="515350"/>
    <lineage>
        <taxon>Bacteria</taxon>
        <taxon>Bacillati</taxon>
        <taxon>Actinomycetota</taxon>
        <taxon>Actinomycetes</taxon>
        <taxon>Micromonosporales</taxon>
        <taxon>Micromonosporaceae</taxon>
        <taxon>Micromonospora</taxon>
    </lineage>
</organism>
<name>A0A2W2E4S6_9ACTN</name>